<name>A0ABQ9I7Z7_9NEOP</name>
<accession>A0ABQ9I7Z7</accession>
<reference evidence="2 3" key="1">
    <citation type="submission" date="2023-02" db="EMBL/GenBank/DDBJ databases">
        <title>LHISI_Scaffold_Assembly.</title>
        <authorList>
            <person name="Stuart O.P."/>
            <person name="Cleave R."/>
            <person name="Magrath M.J.L."/>
            <person name="Mikheyev A.S."/>
        </authorList>
    </citation>
    <scope>NUCLEOTIDE SEQUENCE [LARGE SCALE GENOMIC DNA]</scope>
    <source>
        <strain evidence="2">Daus_M_001</strain>
        <tissue evidence="2">Leg muscle</tissue>
    </source>
</reference>
<comment type="caution">
    <text evidence="2">The sequence shown here is derived from an EMBL/GenBank/DDBJ whole genome shotgun (WGS) entry which is preliminary data.</text>
</comment>
<dbReference type="EMBL" id="JARBHB010000002">
    <property type="protein sequence ID" value="KAJ8892787.1"/>
    <property type="molecule type" value="Genomic_DNA"/>
</dbReference>
<evidence type="ECO:0000256" key="1">
    <source>
        <dbReference type="SAM" id="MobiDB-lite"/>
    </source>
</evidence>
<evidence type="ECO:0000313" key="2">
    <source>
        <dbReference type="EMBL" id="KAJ8892787.1"/>
    </source>
</evidence>
<keyword evidence="3" id="KW-1185">Reference proteome</keyword>
<organism evidence="2 3">
    <name type="scientific">Dryococelus australis</name>
    <dbReference type="NCBI Taxonomy" id="614101"/>
    <lineage>
        <taxon>Eukaryota</taxon>
        <taxon>Metazoa</taxon>
        <taxon>Ecdysozoa</taxon>
        <taxon>Arthropoda</taxon>
        <taxon>Hexapoda</taxon>
        <taxon>Insecta</taxon>
        <taxon>Pterygota</taxon>
        <taxon>Neoptera</taxon>
        <taxon>Polyneoptera</taxon>
        <taxon>Phasmatodea</taxon>
        <taxon>Verophasmatodea</taxon>
        <taxon>Anareolatae</taxon>
        <taxon>Phasmatidae</taxon>
        <taxon>Eurycanthinae</taxon>
        <taxon>Dryococelus</taxon>
    </lineage>
</organism>
<evidence type="ECO:0000313" key="3">
    <source>
        <dbReference type="Proteomes" id="UP001159363"/>
    </source>
</evidence>
<proteinExistence type="predicted"/>
<dbReference type="Proteomes" id="UP001159363">
    <property type="component" value="Chromosome 2"/>
</dbReference>
<feature type="region of interest" description="Disordered" evidence="1">
    <location>
        <begin position="166"/>
        <end position="194"/>
    </location>
</feature>
<feature type="compositionally biased region" description="Acidic residues" evidence="1">
    <location>
        <begin position="174"/>
        <end position="183"/>
    </location>
</feature>
<gene>
    <name evidence="2" type="ORF">PR048_005368</name>
</gene>
<sequence>MSKTPRCFKNMKNLPVRYSTNKKSLLEAELRSWDWELQTSKRKTILQTLQAYCNLLIREIVESIEKKQDYTVTLLDAIQLIEKAWRRVTTKTIQNYFQHAGILLTQGLNGTENEGVTNNDDDLPLTEWLRKVNCNGLGQYNYEAYATIYDDIVTMEAQTDDDFVSEVKKYRTEDDAEEEDEEGGYNVPKSPHLL</sequence>
<evidence type="ECO:0008006" key="4">
    <source>
        <dbReference type="Google" id="ProtNLM"/>
    </source>
</evidence>
<protein>
    <recommendedName>
        <fullName evidence="4">DDE-1 domain-containing protein</fullName>
    </recommendedName>
</protein>